<organism evidence="1 2">
    <name type="scientific">Ceutorhynchus assimilis</name>
    <name type="common">cabbage seed weevil</name>
    <dbReference type="NCBI Taxonomy" id="467358"/>
    <lineage>
        <taxon>Eukaryota</taxon>
        <taxon>Metazoa</taxon>
        <taxon>Ecdysozoa</taxon>
        <taxon>Arthropoda</taxon>
        <taxon>Hexapoda</taxon>
        <taxon>Insecta</taxon>
        <taxon>Pterygota</taxon>
        <taxon>Neoptera</taxon>
        <taxon>Endopterygota</taxon>
        <taxon>Coleoptera</taxon>
        <taxon>Polyphaga</taxon>
        <taxon>Cucujiformia</taxon>
        <taxon>Curculionidae</taxon>
        <taxon>Ceutorhynchinae</taxon>
        <taxon>Ceutorhynchus</taxon>
    </lineage>
</organism>
<name>A0A9N9MW94_9CUCU</name>
<gene>
    <name evidence="1" type="ORF">CEUTPL_LOCUS10442</name>
</gene>
<dbReference type="EMBL" id="OU892282">
    <property type="protein sequence ID" value="CAG9769972.1"/>
    <property type="molecule type" value="Genomic_DNA"/>
</dbReference>
<dbReference type="AlphaFoldDB" id="A0A9N9MW94"/>
<protein>
    <submittedName>
        <fullName evidence="1">Uncharacterized protein</fullName>
    </submittedName>
</protein>
<keyword evidence="2" id="KW-1185">Reference proteome</keyword>
<proteinExistence type="predicted"/>
<dbReference type="OrthoDB" id="6775559at2759"/>
<reference evidence="1" key="1">
    <citation type="submission" date="2022-01" db="EMBL/GenBank/DDBJ databases">
        <authorList>
            <person name="King R."/>
        </authorList>
    </citation>
    <scope>NUCLEOTIDE SEQUENCE</scope>
</reference>
<dbReference type="Proteomes" id="UP001152799">
    <property type="component" value="Chromosome 6"/>
</dbReference>
<sequence length="368" mass="42125">MDDDPEEIICVKCEKSISDDCFECDCCLGRMHRTCALLGGSETKVMPLQKRVLMLICEKCKKYLIRMPYMIKMIDDLRDEIQELKSSIKNGGTQQGETYAQILRKEGRIDNAQRVQINYSTPTLIIKPKAKQSSEKTKNELQTKINPVQLKVGIKNLKEANHGNVIVKCTTKQDIELFKNEAEKQLKGQYVIETPKLRMPRIKIVGYTGNKSAEEIEESIMVQNNWIKQNDKLKITYVKKNNSKNQSTVFGECSPELFSKMIDASKICIDWERFSVYEDLNITRCYNCQGYRHKGSTCNATQVCGNCSGEHDIKECSRQEKACGNCISANNQYNTKYDTNHAAFDASCPTTNYYLKIMRSRIDYYGSS</sequence>
<evidence type="ECO:0000313" key="2">
    <source>
        <dbReference type="Proteomes" id="UP001152799"/>
    </source>
</evidence>
<evidence type="ECO:0000313" key="1">
    <source>
        <dbReference type="EMBL" id="CAG9769972.1"/>
    </source>
</evidence>
<accession>A0A9N9MW94</accession>